<proteinExistence type="predicted"/>
<dbReference type="VEuPathDB" id="FungiDB:TREMEDRAFT_63699"/>
<reference evidence="3 4" key="1">
    <citation type="submission" date="2016-06" db="EMBL/GenBank/DDBJ databases">
        <title>Evolution of pathogenesis and genome organization in the Tremellales.</title>
        <authorList>
            <person name="Cuomo C."/>
            <person name="Litvintseva A."/>
            <person name="Heitman J."/>
            <person name="Chen Y."/>
            <person name="Sun S."/>
            <person name="Springer D."/>
            <person name="Dromer F."/>
            <person name="Young S."/>
            <person name="Zeng Q."/>
            <person name="Chapman S."/>
            <person name="Gujja S."/>
            <person name="Saif S."/>
            <person name="Birren B."/>
        </authorList>
    </citation>
    <scope>NUCLEOTIDE SEQUENCE [LARGE SCALE GENOMIC DNA]</scope>
    <source>
        <strain evidence="3 4">ATCC 28783</strain>
    </source>
</reference>
<dbReference type="InterPro" id="IPR003754">
    <property type="entry name" value="4pyrrol_synth_uPrphyn_synth"/>
</dbReference>
<feature type="domain" description="Tetrapyrrole biosynthesis uroporphyrinogen III synthase" evidence="2">
    <location>
        <begin position="201"/>
        <end position="281"/>
    </location>
</feature>
<feature type="region of interest" description="Disordered" evidence="1">
    <location>
        <begin position="336"/>
        <end position="360"/>
    </location>
</feature>
<dbReference type="Gene3D" id="3.40.50.10090">
    <property type="match status" value="3"/>
</dbReference>
<dbReference type="SUPFAM" id="SSF69618">
    <property type="entry name" value="HemD-like"/>
    <property type="match status" value="2"/>
</dbReference>
<dbReference type="GO" id="GO:0006782">
    <property type="term" value="P:protoporphyrinogen IX biosynthetic process"/>
    <property type="evidence" value="ECO:0007669"/>
    <property type="project" value="UniProtKB-UniPathway"/>
</dbReference>
<accession>A0A4Q1BIX3</accession>
<dbReference type="EMBL" id="SDIL01000063">
    <property type="protein sequence ID" value="RXK37643.1"/>
    <property type="molecule type" value="Genomic_DNA"/>
</dbReference>
<dbReference type="InterPro" id="IPR036108">
    <property type="entry name" value="4pyrrol_syn_uPrphyn_synt_sf"/>
</dbReference>
<dbReference type="PANTHER" id="PTHR12390:SF0">
    <property type="entry name" value="UROPORPHYRINOGEN-III SYNTHASE"/>
    <property type="match status" value="1"/>
</dbReference>
<evidence type="ECO:0000259" key="2">
    <source>
        <dbReference type="Pfam" id="PF02602"/>
    </source>
</evidence>
<dbReference type="Pfam" id="PF02602">
    <property type="entry name" value="HEM4"/>
    <property type="match status" value="1"/>
</dbReference>
<sequence length="411" mass="45507">MSSPGPSHPSHNVILFRTPTEQDTYHLTLSSLGYHPISIPVLMEEYHISQLIQIIQNGPTYDGIIISSKRSAEAWIRAVTSLSTSSTMNKSPSNSYVHDSLSDSHLQSEISDNIDWSSTPLYCVGNSSLELLKQSDLEKRWLPDLRMAISSKSATTLIPHILHHEPYSSSGSGSVSGSNTSHVTSQNRLGNSASSQVLIEHRSKRYLLLRGDKTLGEIQKMIREEGNEVHEVEVYRTFPRPEVELERDLDGIMGDLKDEGGWLGFFSPSGAEVGLPFLRKRGFISGTSEHIKRAEDMGLAFDEEKTGFEEGIMNEEKIVDEEMVFIKNLRENGKERHKQVKGNIEGEGENEDRNVGEGSTGRGGWKVVVIGHTTEEYLIRSDVGVRVDAVAETPDVEGIVNAIMISDGCKS</sequence>
<dbReference type="UniPathway" id="UPA00251">
    <property type="reaction ID" value="UER00320"/>
</dbReference>
<dbReference type="InParanoid" id="A0A4Q1BIX3"/>
<gene>
    <name evidence="3" type="ORF">M231_05055</name>
</gene>
<evidence type="ECO:0000256" key="1">
    <source>
        <dbReference type="SAM" id="MobiDB-lite"/>
    </source>
</evidence>
<dbReference type="GO" id="GO:0006780">
    <property type="term" value="P:uroporphyrinogen III biosynthetic process"/>
    <property type="evidence" value="ECO:0007669"/>
    <property type="project" value="InterPro"/>
</dbReference>
<dbReference type="GO" id="GO:0005829">
    <property type="term" value="C:cytosol"/>
    <property type="evidence" value="ECO:0007669"/>
    <property type="project" value="TreeGrafter"/>
</dbReference>
<dbReference type="Proteomes" id="UP000289152">
    <property type="component" value="Unassembled WGS sequence"/>
</dbReference>
<feature type="compositionally biased region" description="Low complexity" evidence="1">
    <location>
        <begin position="168"/>
        <end position="185"/>
    </location>
</feature>
<dbReference type="InterPro" id="IPR039793">
    <property type="entry name" value="UROS/Hem4"/>
</dbReference>
<dbReference type="AlphaFoldDB" id="A0A4Q1BIX3"/>
<evidence type="ECO:0000313" key="4">
    <source>
        <dbReference type="Proteomes" id="UP000289152"/>
    </source>
</evidence>
<name>A0A4Q1BIX3_TREME</name>
<dbReference type="CDD" id="cd06578">
    <property type="entry name" value="HemD"/>
    <property type="match status" value="1"/>
</dbReference>
<feature type="region of interest" description="Disordered" evidence="1">
    <location>
        <begin position="168"/>
        <end position="189"/>
    </location>
</feature>
<comment type="caution">
    <text evidence="3">The sequence shown here is derived from an EMBL/GenBank/DDBJ whole genome shotgun (WGS) entry which is preliminary data.</text>
</comment>
<dbReference type="GO" id="GO:0004852">
    <property type="term" value="F:uroporphyrinogen-III synthase activity"/>
    <property type="evidence" value="ECO:0007669"/>
    <property type="project" value="InterPro"/>
</dbReference>
<protein>
    <recommendedName>
        <fullName evidence="2">Tetrapyrrole biosynthesis uroporphyrinogen III synthase domain-containing protein</fullName>
    </recommendedName>
</protein>
<organism evidence="3 4">
    <name type="scientific">Tremella mesenterica</name>
    <name type="common">Jelly fungus</name>
    <dbReference type="NCBI Taxonomy" id="5217"/>
    <lineage>
        <taxon>Eukaryota</taxon>
        <taxon>Fungi</taxon>
        <taxon>Dikarya</taxon>
        <taxon>Basidiomycota</taxon>
        <taxon>Agaricomycotina</taxon>
        <taxon>Tremellomycetes</taxon>
        <taxon>Tremellales</taxon>
        <taxon>Tremellaceae</taxon>
        <taxon>Tremella</taxon>
    </lineage>
</organism>
<evidence type="ECO:0000313" key="3">
    <source>
        <dbReference type="EMBL" id="RXK37643.1"/>
    </source>
</evidence>
<dbReference type="STRING" id="5217.A0A4Q1BIX3"/>
<dbReference type="PANTHER" id="PTHR12390">
    <property type="entry name" value="UROPORPHYRINOGEN III SYNTHASE"/>
    <property type="match status" value="1"/>
</dbReference>
<keyword evidence="4" id="KW-1185">Reference proteome</keyword>
<dbReference type="OrthoDB" id="5595751at2759"/>